<protein>
    <submittedName>
        <fullName evidence="2">DUF5331 domain-containing protein</fullName>
    </submittedName>
</protein>
<feature type="region of interest" description="Disordered" evidence="1">
    <location>
        <begin position="94"/>
        <end position="119"/>
    </location>
</feature>
<evidence type="ECO:0000313" key="3">
    <source>
        <dbReference type="Proteomes" id="UP000615026"/>
    </source>
</evidence>
<evidence type="ECO:0000256" key="1">
    <source>
        <dbReference type="SAM" id="MobiDB-lite"/>
    </source>
</evidence>
<reference evidence="2" key="1">
    <citation type="submission" date="2020-10" db="EMBL/GenBank/DDBJ databases">
        <authorList>
            <person name="Castelo-Branco R."/>
            <person name="Eusebio N."/>
            <person name="Adriana R."/>
            <person name="Vieira A."/>
            <person name="Brugerolle De Fraissinette N."/>
            <person name="Rezende De Castro R."/>
            <person name="Schneider M.P."/>
            <person name="Vasconcelos V."/>
            <person name="Leao P.N."/>
        </authorList>
    </citation>
    <scope>NUCLEOTIDE SEQUENCE</scope>
    <source>
        <strain evidence="2">LEGE 11479</strain>
    </source>
</reference>
<dbReference type="AlphaFoldDB" id="A0A929A0C9"/>
<keyword evidence="3" id="KW-1185">Reference proteome</keyword>
<dbReference type="Pfam" id="PF17265">
    <property type="entry name" value="DUF5331"/>
    <property type="match status" value="1"/>
</dbReference>
<dbReference type="InterPro" id="IPR020346">
    <property type="entry name" value="Uncharacterised_15.3kDa"/>
</dbReference>
<evidence type="ECO:0000313" key="2">
    <source>
        <dbReference type="EMBL" id="MBE9070815.1"/>
    </source>
</evidence>
<comment type="caution">
    <text evidence="2">The sequence shown here is derived from an EMBL/GenBank/DDBJ whole genome shotgun (WGS) entry which is preliminary data.</text>
</comment>
<dbReference type="EMBL" id="JADEXP010000545">
    <property type="protein sequence ID" value="MBE9070815.1"/>
    <property type="molecule type" value="Genomic_DNA"/>
</dbReference>
<organism evidence="2 3">
    <name type="scientific">Leptolyngbya cf. ectocarpi LEGE 11479</name>
    <dbReference type="NCBI Taxonomy" id="1828722"/>
    <lineage>
        <taxon>Bacteria</taxon>
        <taxon>Bacillati</taxon>
        <taxon>Cyanobacteriota</taxon>
        <taxon>Cyanophyceae</taxon>
        <taxon>Leptolyngbyales</taxon>
        <taxon>Leptolyngbyaceae</taxon>
        <taxon>Leptolyngbya group</taxon>
        <taxon>Leptolyngbya</taxon>
    </lineage>
</organism>
<dbReference type="RefSeq" id="WP_193996651.1">
    <property type="nucleotide sequence ID" value="NZ_JADEXP010000545.1"/>
</dbReference>
<sequence>MAFFENFTTSIRDKWLNYVQDNRAWLELQMNNVSVRTPDGGRRPSSLLILGVINAIEPKLSNLMVPFYKLNSDEDALVEVLGLNFDPEMALDGNGDVGPTLDASPGDEDTPLLEGLDGL</sequence>
<proteinExistence type="predicted"/>
<dbReference type="Proteomes" id="UP000615026">
    <property type="component" value="Unassembled WGS sequence"/>
</dbReference>
<gene>
    <name evidence="2" type="ORF">IQ260_29705</name>
</gene>
<accession>A0A929A0C9</accession>
<name>A0A929A0C9_LEPEC</name>